<sequence>MNLLECLNKSTNHEKLLKLEKENLDWLKTVVAFSNTRGGKIIFGIDDNDKCVGLANAKKDEESISEFIKTKLEPLPLCELTIHSESSKEFIVLTVYSGNETPYYFSDSKNKIVYVWTGNKSIVATNNQYKALILKGLNKTFDNLSTNINFNDVSFGLLKTVYYQKTRKELKEVDFTSFLLVDENNNLTNAGALFADGQLVYQSRIFATRWKGLNKSNGKLEAYDDKEYQGNLLYLLEKGEDFINNNSVKMWRKANHQRIEYPDYPELAVREALTNALIHRDYSEIGSEIHIDMYDDRLEIYSPGGMVDGSIIQNTNVYDVASKRRNPIIADVFNRMNLMERRGSGLKKILDSYVAQINYRNELEPEFKSSDSSFYIILKNLNYENNKRVAINDADNTKRMAINDDIGDKTAAINQKNGDKTDKNDIKTAINGADITKKVMINGESGDKLTAINQKSGDKSVAINSESGDKLLKTINQWR</sequence>
<dbReference type="PANTHER" id="PTHR30595:SF6">
    <property type="entry name" value="SCHLAFEN ALBA-2 DOMAIN-CONTAINING PROTEIN"/>
    <property type="match status" value="1"/>
</dbReference>
<dbReference type="InterPro" id="IPR038475">
    <property type="entry name" value="RecG_C_sf"/>
</dbReference>
<organism evidence="2 3">
    <name type="scientific">Ureaplasma diversum NCTC 246</name>
    <dbReference type="NCBI Taxonomy" id="1188241"/>
    <lineage>
        <taxon>Bacteria</taxon>
        <taxon>Bacillati</taxon>
        <taxon>Mycoplasmatota</taxon>
        <taxon>Mycoplasmoidales</taxon>
        <taxon>Mycoplasmoidaceae</taxon>
        <taxon>Ureaplasma</taxon>
    </lineage>
</organism>
<dbReference type="PANTHER" id="PTHR30595">
    <property type="entry name" value="GLPR-RELATED TRANSCRIPTIONAL REPRESSOR"/>
    <property type="match status" value="1"/>
</dbReference>
<evidence type="ECO:0000313" key="2">
    <source>
        <dbReference type="EMBL" id="KEZ22592.1"/>
    </source>
</evidence>
<feature type="domain" description="Schlafen AlbA-2" evidence="1">
    <location>
        <begin position="20"/>
        <end position="121"/>
    </location>
</feature>
<dbReference type="EMBL" id="JFDP01000068">
    <property type="protein sequence ID" value="KEZ22592.1"/>
    <property type="molecule type" value="Genomic_DNA"/>
</dbReference>
<evidence type="ECO:0000259" key="1">
    <source>
        <dbReference type="Pfam" id="PF04326"/>
    </source>
</evidence>
<protein>
    <recommendedName>
        <fullName evidence="1">Schlafen AlbA-2 domain-containing protein</fullName>
    </recommendedName>
</protein>
<dbReference type="Gene3D" id="3.30.950.30">
    <property type="entry name" value="Schlafen, AAA domain"/>
    <property type="match status" value="1"/>
</dbReference>
<dbReference type="Gene3D" id="3.30.565.60">
    <property type="match status" value="1"/>
</dbReference>
<gene>
    <name evidence="2" type="ORF">UDIV_5680</name>
</gene>
<dbReference type="OrthoDB" id="34589at2"/>
<dbReference type="eggNOG" id="COG2865">
    <property type="taxonomic scope" value="Bacteria"/>
</dbReference>
<dbReference type="Pfam" id="PF13749">
    <property type="entry name" value="HATPase_c_4"/>
    <property type="match status" value="1"/>
</dbReference>
<dbReference type="Proteomes" id="UP000028537">
    <property type="component" value="Unassembled WGS sequence"/>
</dbReference>
<comment type="caution">
    <text evidence="2">The sequence shown here is derived from an EMBL/GenBank/DDBJ whole genome shotgun (WGS) entry which is preliminary data.</text>
</comment>
<dbReference type="RefSeq" id="WP_051749504.1">
    <property type="nucleotide sequence ID" value="NZ_JFDP01000068.1"/>
</dbReference>
<name>A0A084EXA0_9BACT</name>
<proteinExistence type="predicted"/>
<dbReference type="Pfam" id="PF04326">
    <property type="entry name" value="SLFN_AlbA_2"/>
    <property type="match status" value="1"/>
</dbReference>
<keyword evidence="3" id="KW-1185">Reference proteome</keyword>
<dbReference type="InterPro" id="IPR038461">
    <property type="entry name" value="Schlafen_AlbA_2_dom_sf"/>
</dbReference>
<evidence type="ECO:0000313" key="3">
    <source>
        <dbReference type="Proteomes" id="UP000028537"/>
    </source>
</evidence>
<dbReference type="AlphaFoldDB" id="A0A084EXA0"/>
<reference evidence="2 3" key="1">
    <citation type="submission" date="2014-02" db="EMBL/GenBank/DDBJ databases">
        <title>Genome sequence of Ureaplasma diversum strain 246.</title>
        <authorList>
            <person name="Sirand-Pugnet P."/>
            <person name="Breton M."/>
            <person name="Dordet-Frisoni E."/>
            <person name="Baranowski E."/>
            <person name="Barre A."/>
            <person name="Couture C."/>
            <person name="Dupuy V."/>
            <person name="Gaurivaud P."/>
            <person name="Jacob D."/>
            <person name="Lemaitre C."/>
            <person name="Manso-Silvan L."/>
            <person name="Nikolski M."/>
            <person name="Nouvel L.-X."/>
            <person name="Poumarat F."/>
            <person name="Tardy F."/>
            <person name="Thebault P."/>
            <person name="Theil S."/>
            <person name="Citti C."/>
            <person name="Thiaucourt F."/>
            <person name="Blanchard A."/>
        </authorList>
    </citation>
    <scope>NUCLEOTIDE SEQUENCE [LARGE SCALE GENOMIC DNA]</scope>
    <source>
        <strain evidence="2 3">NCTC 246</strain>
    </source>
</reference>
<dbReference type="InterPro" id="IPR007421">
    <property type="entry name" value="Schlafen_AlbA_2_dom"/>
</dbReference>
<accession>A0A084EXA0</accession>